<proteinExistence type="predicted"/>
<reference evidence="1" key="1">
    <citation type="submission" date="2019-12" db="EMBL/GenBank/DDBJ databases">
        <title>Genome sequencing and annotation of Brassica cretica.</title>
        <authorList>
            <person name="Studholme D.J."/>
            <person name="Sarris P.F."/>
        </authorList>
    </citation>
    <scope>NUCLEOTIDE SEQUENCE</scope>
    <source>
        <strain evidence="1">PFS-001/15</strain>
        <tissue evidence="1">Leaf</tissue>
    </source>
</reference>
<sequence>MELDCLSVSSTLLRFEYDELSCRWNKNWKGEAESFHVGNRSDPNIVANNGKTNWWIRQLLRQLMWELWSGWFHACERRSSKRSRLSQDALSKDKTLKTESTLLEVSVITLWPFETSEHMRCSCWSKGDATWLVHEWACDQMDQLGLSVRNAIESREGPGLAYSDESKWDLVRMDYDLVVSA</sequence>
<gene>
    <name evidence="1" type="ORF">F2Q68_00038421</name>
</gene>
<evidence type="ECO:0000313" key="2">
    <source>
        <dbReference type="Proteomes" id="UP000712281"/>
    </source>
</evidence>
<organism evidence="1 2">
    <name type="scientific">Brassica cretica</name>
    <name type="common">Mustard</name>
    <dbReference type="NCBI Taxonomy" id="69181"/>
    <lineage>
        <taxon>Eukaryota</taxon>
        <taxon>Viridiplantae</taxon>
        <taxon>Streptophyta</taxon>
        <taxon>Embryophyta</taxon>
        <taxon>Tracheophyta</taxon>
        <taxon>Spermatophyta</taxon>
        <taxon>Magnoliopsida</taxon>
        <taxon>eudicotyledons</taxon>
        <taxon>Gunneridae</taxon>
        <taxon>Pentapetalae</taxon>
        <taxon>rosids</taxon>
        <taxon>malvids</taxon>
        <taxon>Brassicales</taxon>
        <taxon>Brassicaceae</taxon>
        <taxon>Brassiceae</taxon>
        <taxon>Brassica</taxon>
    </lineage>
</organism>
<protein>
    <submittedName>
        <fullName evidence="1">Uncharacterized protein</fullName>
    </submittedName>
</protein>
<name>A0A8S9MQS8_BRACR</name>
<accession>A0A8S9MQS8</accession>
<evidence type="ECO:0000313" key="1">
    <source>
        <dbReference type="EMBL" id="KAF2619589.1"/>
    </source>
</evidence>
<dbReference type="AlphaFoldDB" id="A0A8S9MQS8"/>
<dbReference type="EMBL" id="QGKW02000007">
    <property type="protein sequence ID" value="KAF2619589.1"/>
    <property type="molecule type" value="Genomic_DNA"/>
</dbReference>
<dbReference type="Proteomes" id="UP000712281">
    <property type="component" value="Unassembled WGS sequence"/>
</dbReference>
<comment type="caution">
    <text evidence="1">The sequence shown here is derived from an EMBL/GenBank/DDBJ whole genome shotgun (WGS) entry which is preliminary data.</text>
</comment>